<dbReference type="GO" id="GO:0046677">
    <property type="term" value="P:response to antibiotic"/>
    <property type="evidence" value="ECO:0007669"/>
    <property type="project" value="UniProtKB-KW"/>
</dbReference>
<reference evidence="6 7" key="1">
    <citation type="journal article" date="2021" name="Microbiol. Resour. Announc.">
        <title>Complete Genome Sequences of Three Human Oral Treponema parvum Isolates.</title>
        <authorList>
            <person name="Zeng H."/>
            <person name="Watt R.M."/>
        </authorList>
    </citation>
    <scope>NUCLEOTIDE SEQUENCE [LARGE SCALE GENOMIC DNA]</scope>
    <source>
        <strain evidence="6 7">ATCC 700770</strain>
    </source>
</reference>
<dbReference type="FunFam" id="2.160.10.10:FF:000037">
    <property type="entry name" value="Streptogramin A acetyltransferase"/>
    <property type="match status" value="1"/>
</dbReference>
<dbReference type="SUPFAM" id="SSF51161">
    <property type="entry name" value="Trimeric LpxA-like enzymes"/>
    <property type="match status" value="1"/>
</dbReference>
<name>A0A975IEJ1_9SPIR</name>
<dbReference type="KEGG" id="tpav:HRQ91_05750"/>
<proteinExistence type="inferred from homology"/>
<evidence type="ECO:0000313" key="6">
    <source>
        <dbReference type="EMBL" id="QTQ13996.1"/>
    </source>
</evidence>
<dbReference type="PANTHER" id="PTHR43300">
    <property type="entry name" value="ACETYLTRANSFERASE"/>
    <property type="match status" value="1"/>
</dbReference>
<keyword evidence="5" id="KW-0012">Acyltransferase</keyword>
<dbReference type="Proteomes" id="UP000671908">
    <property type="component" value="Chromosome"/>
</dbReference>
<keyword evidence="7" id="KW-1185">Reference proteome</keyword>
<dbReference type="InterPro" id="IPR050179">
    <property type="entry name" value="Trans_hexapeptide_repeat"/>
</dbReference>
<dbReference type="NCBIfam" id="NF000311">
    <property type="entry name" value="Vat_ABCDEFH"/>
    <property type="match status" value="1"/>
</dbReference>
<comment type="similarity">
    <text evidence="1">Belongs to the transferase hexapeptide repeat family.</text>
</comment>
<dbReference type="PANTHER" id="PTHR43300:SF11">
    <property type="entry name" value="ACETYLTRANSFERASE RV3034C-RELATED"/>
    <property type="match status" value="1"/>
</dbReference>
<keyword evidence="2" id="KW-0808">Transferase</keyword>
<dbReference type="GO" id="GO:0016746">
    <property type="term" value="F:acyltransferase activity"/>
    <property type="evidence" value="ECO:0007669"/>
    <property type="project" value="UniProtKB-KW"/>
</dbReference>
<dbReference type="RefSeq" id="WP_210120664.1">
    <property type="nucleotide sequence ID" value="NZ_CP054142.1"/>
</dbReference>
<dbReference type="InterPro" id="IPR011004">
    <property type="entry name" value="Trimer_LpxA-like_sf"/>
</dbReference>
<dbReference type="AlphaFoldDB" id="A0A975IEJ1"/>
<evidence type="ECO:0000313" key="7">
    <source>
        <dbReference type="Proteomes" id="UP000671908"/>
    </source>
</evidence>
<evidence type="ECO:0000256" key="2">
    <source>
        <dbReference type="ARBA" id="ARBA00022679"/>
    </source>
</evidence>
<keyword evidence="4" id="KW-0046">Antibiotic resistance</keyword>
<dbReference type="PROSITE" id="PS00101">
    <property type="entry name" value="HEXAPEP_TRANSFERASES"/>
    <property type="match status" value="1"/>
</dbReference>
<sequence length="215" mass="24575">MYGPQPNEIHPMKGFDQVCFIKNTITNPNIIVGDYSYYDDPVNSENFENNVLYHYPFIGDKLIIGKFCAIARDVKFIMNGANHKMNCFTTYPFSIFRNGWEKTTPEMEELPIKGDTVIQNDVWIGYNSLIMPGIKIGNGSIIASNSVVVKDVEPYSIVGGNPAKLIRKRFDNEIIDLLESIKWWDWPIEKITTNLEILTSDDVSKLREISDIKIT</sequence>
<dbReference type="InterPro" id="IPR001451">
    <property type="entry name" value="Hexapep"/>
</dbReference>
<dbReference type="Pfam" id="PF00132">
    <property type="entry name" value="Hexapep"/>
    <property type="match status" value="1"/>
</dbReference>
<dbReference type="CDD" id="cd03349">
    <property type="entry name" value="LbH_XAT"/>
    <property type="match status" value="1"/>
</dbReference>
<protein>
    <submittedName>
        <fullName evidence="6">Vat family streptogramin A O-acetyltransferase</fullName>
    </submittedName>
</protein>
<accession>A0A975IEJ1</accession>
<evidence type="ECO:0000256" key="1">
    <source>
        <dbReference type="ARBA" id="ARBA00007274"/>
    </source>
</evidence>
<evidence type="ECO:0000256" key="3">
    <source>
        <dbReference type="ARBA" id="ARBA00022737"/>
    </source>
</evidence>
<evidence type="ECO:0000256" key="4">
    <source>
        <dbReference type="ARBA" id="ARBA00023251"/>
    </source>
</evidence>
<gene>
    <name evidence="6" type="primary">vat</name>
    <name evidence="6" type="ORF">HRQ91_05750</name>
</gene>
<dbReference type="InterPro" id="IPR018357">
    <property type="entry name" value="Hexapep_transf_CS"/>
</dbReference>
<evidence type="ECO:0000256" key="5">
    <source>
        <dbReference type="ARBA" id="ARBA00023315"/>
    </source>
</evidence>
<keyword evidence="3" id="KW-0677">Repeat</keyword>
<organism evidence="6 7">
    <name type="scientific">Treponema parvum</name>
    <dbReference type="NCBI Taxonomy" id="138851"/>
    <lineage>
        <taxon>Bacteria</taxon>
        <taxon>Pseudomonadati</taxon>
        <taxon>Spirochaetota</taxon>
        <taxon>Spirochaetia</taxon>
        <taxon>Spirochaetales</taxon>
        <taxon>Treponemataceae</taxon>
        <taxon>Treponema</taxon>
    </lineage>
</organism>
<dbReference type="Gene3D" id="2.160.10.10">
    <property type="entry name" value="Hexapeptide repeat proteins"/>
    <property type="match status" value="1"/>
</dbReference>
<dbReference type="EMBL" id="CP054142">
    <property type="protein sequence ID" value="QTQ13996.1"/>
    <property type="molecule type" value="Genomic_DNA"/>
</dbReference>